<feature type="transmembrane region" description="Helical" evidence="1">
    <location>
        <begin position="49"/>
        <end position="68"/>
    </location>
</feature>
<reference evidence="2 3" key="1">
    <citation type="submission" date="2014-04" db="EMBL/GenBank/DDBJ databases">
        <authorList>
            <person name="Bishop-Lilly K.A."/>
            <person name="Broomall S.M."/>
            <person name="Chain P.S."/>
            <person name="Chertkov O."/>
            <person name="Coyne S.R."/>
            <person name="Daligault H.E."/>
            <person name="Davenport K.W."/>
            <person name="Erkkila T."/>
            <person name="Frey K.G."/>
            <person name="Gibbons H.S."/>
            <person name="Gu W."/>
            <person name="Jaissle J."/>
            <person name="Johnson S.L."/>
            <person name="Koroleva G.I."/>
            <person name="Ladner J.T."/>
            <person name="Lo C.-C."/>
            <person name="Minogue T.D."/>
            <person name="Munk C."/>
            <person name="Palacios G.F."/>
            <person name="Redden C.L."/>
            <person name="Rosenzweig C.N."/>
            <person name="Scholz M.B."/>
            <person name="Teshima H."/>
            <person name="Xu Y."/>
        </authorList>
    </citation>
    <scope>NUCLEOTIDE SEQUENCE [LARGE SCALE GENOMIC DNA]</scope>
    <source>
        <strain evidence="3">gladioli</strain>
    </source>
</reference>
<evidence type="ECO:0000313" key="3">
    <source>
        <dbReference type="Proteomes" id="UP000029590"/>
    </source>
</evidence>
<dbReference type="EMBL" id="JPGG01000005">
    <property type="protein sequence ID" value="KGC24743.1"/>
    <property type="molecule type" value="Genomic_DNA"/>
</dbReference>
<keyword evidence="1" id="KW-0472">Membrane</keyword>
<gene>
    <name evidence="2" type="ORF">DM48_8099</name>
</gene>
<comment type="caution">
    <text evidence="2">The sequence shown here is derived from an EMBL/GenBank/DDBJ whole genome shotgun (WGS) entry which is preliminary data.</text>
</comment>
<dbReference type="AlphaFoldDB" id="A0AAW3FAE7"/>
<protein>
    <submittedName>
        <fullName evidence="2">Membrane protein</fullName>
    </submittedName>
</protein>
<keyword evidence="1" id="KW-1133">Transmembrane helix</keyword>
<proteinExistence type="predicted"/>
<evidence type="ECO:0000313" key="2">
    <source>
        <dbReference type="EMBL" id="KGC24743.1"/>
    </source>
</evidence>
<keyword evidence="1" id="KW-0812">Transmembrane</keyword>
<evidence type="ECO:0000256" key="1">
    <source>
        <dbReference type="SAM" id="Phobius"/>
    </source>
</evidence>
<sequence length="84" mass="8959">MKPLLFVATFFPLRVLGGAVMLVAAVGLALTHVPTPANLPFQTLGDVTYPWLQIILGVIGALLIVSACRAAERIRRQADFSGRG</sequence>
<accession>A0AAW3FAE7</accession>
<name>A0AAW3FAE7_BURGA</name>
<organism evidence="2 3">
    <name type="scientific">Burkholderia gladioli</name>
    <name type="common">Pseudomonas marginata</name>
    <name type="synonym">Phytomonas marginata</name>
    <dbReference type="NCBI Taxonomy" id="28095"/>
    <lineage>
        <taxon>Bacteria</taxon>
        <taxon>Pseudomonadati</taxon>
        <taxon>Pseudomonadota</taxon>
        <taxon>Betaproteobacteria</taxon>
        <taxon>Burkholderiales</taxon>
        <taxon>Burkholderiaceae</taxon>
        <taxon>Burkholderia</taxon>
    </lineage>
</organism>
<dbReference type="Proteomes" id="UP000029590">
    <property type="component" value="Unassembled WGS sequence"/>
</dbReference>
<dbReference type="RefSeq" id="WP_036057654.1">
    <property type="nucleotide sequence ID" value="NZ_KN150851.1"/>
</dbReference>